<dbReference type="VEuPathDB" id="VectorBase:ASTE000631"/>
<accession>A0A182YS23</accession>
<dbReference type="InterPro" id="IPR048365">
    <property type="entry name" value="TNP-like_RNaseH_N"/>
</dbReference>
<dbReference type="VEuPathDB" id="VectorBase:ASTEI20_038745"/>
<dbReference type="AlphaFoldDB" id="A0A182YS23"/>
<feature type="domain" description="Transposable element P transposase-like RNase H" evidence="1">
    <location>
        <begin position="68"/>
        <end position="184"/>
    </location>
</feature>
<organism evidence="2 3">
    <name type="scientific">Anopheles stephensi</name>
    <name type="common">Indo-Pakistan malaria mosquito</name>
    <dbReference type="NCBI Taxonomy" id="30069"/>
    <lineage>
        <taxon>Eukaryota</taxon>
        <taxon>Metazoa</taxon>
        <taxon>Ecdysozoa</taxon>
        <taxon>Arthropoda</taxon>
        <taxon>Hexapoda</taxon>
        <taxon>Insecta</taxon>
        <taxon>Pterygota</taxon>
        <taxon>Neoptera</taxon>
        <taxon>Endopterygota</taxon>
        <taxon>Diptera</taxon>
        <taxon>Nematocera</taxon>
        <taxon>Culicoidea</taxon>
        <taxon>Culicidae</taxon>
        <taxon>Anophelinae</taxon>
        <taxon>Anopheles</taxon>
    </lineage>
</organism>
<name>A0A182YS23_ANOST</name>
<protein>
    <recommendedName>
        <fullName evidence="1">Transposable element P transposase-like RNase H domain-containing protein</fullName>
    </recommendedName>
</protein>
<dbReference type="Pfam" id="PF21787">
    <property type="entry name" value="TNP-like_RNaseH_N"/>
    <property type="match status" value="1"/>
</dbReference>
<sequence>MPSQVKHDSIDLILKEKQRVKWTKTEISNAFTLRYFGKRSYDYIARDLKYPLPSISTLEKYAQKIDLKHGILEDVLVFIGTIARTFSKRDCECVLSFDEMKVEHILEYDPASDEIIRPNNYMQVVMARGLFKNWKQPIFIGFDQGMTKEIILTLIRKLGEKGINVVAIVSDNCQANVGCWKQLGAHDFEHPYFLHPVTYKNVYVVL</sequence>
<keyword evidence="3" id="KW-1185">Reference proteome</keyword>
<proteinExistence type="predicted"/>
<evidence type="ECO:0000313" key="2">
    <source>
        <dbReference type="EnsemblMetazoa" id="ASTEI11259-PA"/>
    </source>
</evidence>
<evidence type="ECO:0000259" key="1">
    <source>
        <dbReference type="Pfam" id="PF21787"/>
    </source>
</evidence>
<dbReference type="Proteomes" id="UP000076408">
    <property type="component" value="Unassembled WGS sequence"/>
</dbReference>
<dbReference type="STRING" id="30069.A0A182YS23"/>
<reference evidence="2" key="2">
    <citation type="submission" date="2020-05" db="UniProtKB">
        <authorList>
            <consortium name="EnsemblMetazoa"/>
        </authorList>
    </citation>
    <scope>IDENTIFICATION</scope>
    <source>
        <strain evidence="2">Indian</strain>
    </source>
</reference>
<dbReference type="VEuPathDB" id="VectorBase:ASTEI11259"/>
<reference evidence="3" key="1">
    <citation type="journal article" date="2014" name="Genome Biol.">
        <title>Genome analysis of a major urban malaria vector mosquito, Anopheles stephensi.</title>
        <authorList>
            <person name="Jiang X."/>
            <person name="Peery A."/>
            <person name="Hall A.B."/>
            <person name="Sharma A."/>
            <person name="Chen X.G."/>
            <person name="Waterhouse R.M."/>
            <person name="Komissarov A."/>
            <person name="Riehle M.M."/>
            <person name="Shouche Y."/>
            <person name="Sharakhova M.V."/>
            <person name="Lawson D."/>
            <person name="Pakpour N."/>
            <person name="Arensburger P."/>
            <person name="Davidson V.L."/>
            <person name="Eiglmeier K."/>
            <person name="Emrich S."/>
            <person name="George P."/>
            <person name="Kennedy R.C."/>
            <person name="Mane S.P."/>
            <person name="Maslen G."/>
            <person name="Oringanje C."/>
            <person name="Qi Y."/>
            <person name="Settlage R."/>
            <person name="Tojo M."/>
            <person name="Tubio J.M."/>
            <person name="Unger M.F."/>
            <person name="Wang B."/>
            <person name="Vernick K.D."/>
            <person name="Ribeiro J.M."/>
            <person name="James A.A."/>
            <person name="Michel K."/>
            <person name="Riehle M.A."/>
            <person name="Luckhart S."/>
            <person name="Sharakhov I.V."/>
            <person name="Tu Z."/>
        </authorList>
    </citation>
    <scope>NUCLEOTIDE SEQUENCE [LARGE SCALE GENOMIC DNA]</scope>
    <source>
        <strain evidence="3">Indian</strain>
    </source>
</reference>
<dbReference type="EnsemblMetazoa" id="ASTEI11259-RA">
    <property type="protein sequence ID" value="ASTEI11259-PA"/>
    <property type="gene ID" value="ASTEI11259"/>
</dbReference>
<dbReference type="OMA" id="YISNRIC"/>
<evidence type="ECO:0000313" key="3">
    <source>
        <dbReference type="Proteomes" id="UP000076408"/>
    </source>
</evidence>